<dbReference type="PANTHER" id="PTHR46663">
    <property type="entry name" value="DIGUANYLATE CYCLASE DGCT-RELATED"/>
    <property type="match status" value="1"/>
</dbReference>
<evidence type="ECO:0000256" key="1">
    <source>
        <dbReference type="SAM" id="Phobius"/>
    </source>
</evidence>
<dbReference type="PROSITE" id="PS50887">
    <property type="entry name" value="GGDEF"/>
    <property type="match status" value="1"/>
</dbReference>
<name>A0A480ALL1_9BURK</name>
<sequence length="607" mass="65411">MIRWHPWGPIAGRRALLALLLAVLLPWCAVQAAAPDAHPAPALVLGPQTSAAELWQALRVRTGLPGGTHLANLPAGLDGWRAAPPTTGNLGPQRQAVALRLDWVVAAGSGGDWMLEIDYPSLDHIELQLLGPGGRMQRWTLGDAHPFSQRTVASRAFAVPLELQAGQTYQLLGVVRTTGSMILPIRLVRPEAFRMDESRAVLLQGWLGGSLFCLLVYALSLGRALREPAHLWFALNVLGTGLFFFSYEGLGMQHVWGEVAWARDKITMLAALLGLGSAFLYVDAVLDLARHSPWLSRTMRGLALLLAAALVLFALGGIDYRTAYLANVVLSPAPLILALPMAWRLAQAGDRVARTLLVGWAVFGACALCFTLLQRGLLPMGFWTGHAFQFGTLVELMTWMAVLGSRTRASHLAGVLAVRERDLLATIAQTDALTGLLNRRGLQAVAEPLLARCDTRRVHAVYLIDLDRFKPINDQHGHDAGDMVLRSLADRLKAAVHPDDLVARIGGDEFVVMTARLDRDADAGARALGQRLLQTVARPFDLDGHALDLGMTVGYALAPHDGRVLGDLLKRADAAMYAGKLAGRGGVRRGAASAGMAVEHHDAEPAH</sequence>
<gene>
    <name evidence="4" type="ORF">AQPW35_13640</name>
</gene>
<dbReference type="CDD" id="cd01949">
    <property type="entry name" value="GGDEF"/>
    <property type="match status" value="1"/>
</dbReference>
<dbReference type="InterPro" id="IPR043128">
    <property type="entry name" value="Rev_trsase/Diguanyl_cyclase"/>
</dbReference>
<dbReference type="InterPro" id="IPR000160">
    <property type="entry name" value="GGDEF_dom"/>
</dbReference>
<feature type="transmembrane region" description="Helical" evidence="1">
    <location>
        <begin position="355"/>
        <end position="374"/>
    </location>
</feature>
<keyword evidence="1" id="KW-0812">Transmembrane</keyword>
<dbReference type="Pfam" id="PF07695">
    <property type="entry name" value="7TMR-DISM_7TM"/>
    <property type="match status" value="1"/>
</dbReference>
<dbReference type="EMBL" id="BJCL01000002">
    <property type="protein sequence ID" value="GCL62283.1"/>
    <property type="molecule type" value="Genomic_DNA"/>
</dbReference>
<evidence type="ECO:0000313" key="4">
    <source>
        <dbReference type="EMBL" id="GCL62283.1"/>
    </source>
</evidence>
<dbReference type="AlphaFoldDB" id="A0A480ALL1"/>
<dbReference type="SUPFAM" id="SSF55073">
    <property type="entry name" value="Nucleotide cyclase"/>
    <property type="match status" value="1"/>
</dbReference>
<dbReference type="InterPro" id="IPR029787">
    <property type="entry name" value="Nucleotide_cyclase"/>
</dbReference>
<evidence type="ECO:0000256" key="2">
    <source>
        <dbReference type="SAM" id="SignalP"/>
    </source>
</evidence>
<dbReference type="InterPro" id="IPR052163">
    <property type="entry name" value="DGC-Regulatory_Protein"/>
</dbReference>
<proteinExistence type="predicted"/>
<feature type="transmembrane region" description="Helical" evidence="1">
    <location>
        <begin position="301"/>
        <end position="318"/>
    </location>
</feature>
<dbReference type="Pfam" id="PF07696">
    <property type="entry name" value="7TMR-DISMED2"/>
    <property type="match status" value="1"/>
</dbReference>
<evidence type="ECO:0000259" key="3">
    <source>
        <dbReference type="PROSITE" id="PS50887"/>
    </source>
</evidence>
<organism evidence="4 5">
    <name type="scientific">Pseudaquabacterium pictum</name>
    <dbReference type="NCBI Taxonomy" id="2315236"/>
    <lineage>
        <taxon>Bacteria</taxon>
        <taxon>Pseudomonadati</taxon>
        <taxon>Pseudomonadota</taxon>
        <taxon>Betaproteobacteria</taxon>
        <taxon>Burkholderiales</taxon>
        <taxon>Sphaerotilaceae</taxon>
        <taxon>Pseudaquabacterium</taxon>
    </lineage>
</organism>
<feature type="transmembrane region" description="Helical" evidence="1">
    <location>
        <begin position="231"/>
        <end position="247"/>
    </location>
</feature>
<accession>A0A480ALL1</accession>
<dbReference type="OrthoDB" id="5289013at2"/>
<feature type="signal peptide" evidence="2">
    <location>
        <begin position="1"/>
        <end position="32"/>
    </location>
</feature>
<dbReference type="RefSeq" id="WP_137732008.1">
    <property type="nucleotide sequence ID" value="NZ_BJCL01000002.1"/>
</dbReference>
<feature type="transmembrane region" description="Helical" evidence="1">
    <location>
        <begin position="267"/>
        <end position="289"/>
    </location>
</feature>
<comment type="caution">
    <text evidence="4">The sequence shown here is derived from an EMBL/GenBank/DDBJ whole genome shotgun (WGS) entry which is preliminary data.</text>
</comment>
<dbReference type="Gene3D" id="3.30.70.270">
    <property type="match status" value="1"/>
</dbReference>
<dbReference type="Pfam" id="PF00990">
    <property type="entry name" value="GGDEF"/>
    <property type="match status" value="1"/>
</dbReference>
<evidence type="ECO:0000313" key="5">
    <source>
        <dbReference type="Proteomes" id="UP000301751"/>
    </source>
</evidence>
<keyword evidence="2" id="KW-0732">Signal</keyword>
<dbReference type="PANTHER" id="PTHR46663:SF2">
    <property type="entry name" value="GGDEF DOMAIN-CONTAINING PROTEIN"/>
    <property type="match status" value="1"/>
</dbReference>
<keyword evidence="1" id="KW-0472">Membrane</keyword>
<dbReference type="SMART" id="SM00267">
    <property type="entry name" value="GGDEF"/>
    <property type="match status" value="1"/>
</dbReference>
<feature type="transmembrane region" description="Helical" evidence="1">
    <location>
        <begin position="201"/>
        <end position="219"/>
    </location>
</feature>
<keyword evidence="5" id="KW-1185">Reference proteome</keyword>
<dbReference type="Proteomes" id="UP000301751">
    <property type="component" value="Unassembled WGS sequence"/>
</dbReference>
<protein>
    <recommendedName>
        <fullName evidence="3">GGDEF domain-containing protein</fullName>
    </recommendedName>
</protein>
<keyword evidence="1" id="KW-1133">Transmembrane helix</keyword>
<feature type="chain" id="PRO_5019716633" description="GGDEF domain-containing protein" evidence="2">
    <location>
        <begin position="33"/>
        <end position="607"/>
    </location>
</feature>
<feature type="transmembrane region" description="Helical" evidence="1">
    <location>
        <begin position="324"/>
        <end position="343"/>
    </location>
</feature>
<feature type="domain" description="GGDEF" evidence="3">
    <location>
        <begin position="457"/>
        <end position="592"/>
    </location>
</feature>
<dbReference type="Gene3D" id="2.60.40.2380">
    <property type="match status" value="1"/>
</dbReference>
<dbReference type="InterPro" id="IPR011622">
    <property type="entry name" value="7TMR_DISM_rcpt_extracell_dom2"/>
</dbReference>
<dbReference type="NCBIfam" id="TIGR00254">
    <property type="entry name" value="GGDEF"/>
    <property type="match status" value="1"/>
</dbReference>
<reference evidence="5" key="1">
    <citation type="submission" date="2019-03" db="EMBL/GenBank/DDBJ databases">
        <title>Aquabacterium pictum sp.nov., the first bacteriochlorophyll a-containing freshwater bacterium in the genus Aquabacterium of the class Betaproteobacteria.</title>
        <authorList>
            <person name="Hirose S."/>
            <person name="Tank M."/>
            <person name="Hara E."/>
            <person name="Tamaki H."/>
            <person name="Takaichi S."/>
            <person name="Haruta S."/>
            <person name="Hanada S."/>
        </authorList>
    </citation>
    <scope>NUCLEOTIDE SEQUENCE [LARGE SCALE GENOMIC DNA]</scope>
    <source>
        <strain evidence="5">W35</strain>
    </source>
</reference>
<dbReference type="InterPro" id="IPR011623">
    <property type="entry name" value="7TMR_DISM_rcpt_extracell_dom1"/>
</dbReference>